<evidence type="ECO:0000256" key="2">
    <source>
        <dbReference type="ARBA" id="ARBA00022763"/>
    </source>
</evidence>
<gene>
    <name evidence="7" type="primary">recR</name>
    <name evidence="9" type="ORF">A2729_00785</name>
</gene>
<dbReference type="GO" id="GO:0003677">
    <property type="term" value="F:DNA binding"/>
    <property type="evidence" value="ECO:0007669"/>
    <property type="project" value="UniProtKB-UniRule"/>
</dbReference>
<dbReference type="STRING" id="1797532.A2729_00785"/>
<dbReference type="GO" id="GO:0006281">
    <property type="term" value="P:DNA repair"/>
    <property type="evidence" value="ECO:0007669"/>
    <property type="project" value="UniProtKB-UniRule"/>
</dbReference>
<dbReference type="CDD" id="cd01025">
    <property type="entry name" value="TOPRIM_recR"/>
    <property type="match status" value="1"/>
</dbReference>
<dbReference type="InterPro" id="IPR015967">
    <property type="entry name" value="Rcmb_RecR_Znf"/>
</dbReference>
<dbReference type="SMART" id="SM00493">
    <property type="entry name" value="TOPRIM"/>
    <property type="match status" value="1"/>
</dbReference>
<keyword evidence="2 7" id="KW-0227">DNA damage</keyword>
<evidence type="ECO:0000256" key="5">
    <source>
        <dbReference type="ARBA" id="ARBA00023172"/>
    </source>
</evidence>
<keyword evidence="3 7" id="KW-0863">Zinc-finger</keyword>
<dbReference type="InterPro" id="IPR023627">
    <property type="entry name" value="Rcmb_RecR"/>
</dbReference>
<sequence>MANYPTPIKNLIDEFAALPGLGPKTAERLVFYLLKRPTTDLNKFASAISQLKNKITVCQKCQNYSEISPCAICQSRQRNPKVICLVALPQDLLAIEKTNEYQGVYHVLGGVIDPLQGLTLEQLKIQELINRIKIDGAVEIILALNSDLPGETTILYLTKLLKSFKNIKLTRLAQGLPTGSDLEYADEITLTNALKGRREI</sequence>
<dbReference type="Pfam" id="PF13662">
    <property type="entry name" value="Toprim_4"/>
    <property type="match status" value="1"/>
</dbReference>
<keyword evidence="5 7" id="KW-0233">DNA recombination</keyword>
<feature type="zinc finger region" description="C4-type" evidence="7">
    <location>
        <begin position="58"/>
        <end position="73"/>
    </location>
</feature>
<dbReference type="PANTHER" id="PTHR30446">
    <property type="entry name" value="RECOMBINATION PROTEIN RECR"/>
    <property type="match status" value="1"/>
</dbReference>
<protein>
    <recommendedName>
        <fullName evidence="7">Recombination protein RecR</fullName>
    </recommendedName>
</protein>
<dbReference type="InterPro" id="IPR006171">
    <property type="entry name" value="TOPRIM_dom"/>
</dbReference>
<dbReference type="PROSITE" id="PS01300">
    <property type="entry name" value="RECR"/>
    <property type="match status" value="1"/>
</dbReference>
<reference evidence="9 10" key="1">
    <citation type="journal article" date="2016" name="Nat. Commun.">
        <title>Thousands of microbial genomes shed light on interconnected biogeochemical processes in an aquifer system.</title>
        <authorList>
            <person name="Anantharaman K."/>
            <person name="Brown C.T."/>
            <person name="Hug L.A."/>
            <person name="Sharon I."/>
            <person name="Castelle C.J."/>
            <person name="Probst A.J."/>
            <person name="Thomas B.C."/>
            <person name="Singh A."/>
            <person name="Wilkins M.J."/>
            <person name="Karaoz U."/>
            <person name="Brodie E.L."/>
            <person name="Williams K.H."/>
            <person name="Hubbard S.S."/>
            <person name="Banfield J.F."/>
        </authorList>
    </citation>
    <scope>NUCLEOTIDE SEQUENCE [LARGE SCALE GENOMIC DNA]</scope>
</reference>
<keyword evidence="6 7" id="KW-0234">DNA repair</keyword>
<dbReference type="Pfam" id="PF21175">
    <property type="entry name" value="RecR_C"/>
    <property type="match status" value="1"/>
</dbReference>
<evidence type="ECO:0000259" key="8">
    <source>
        <dbReference type="PROSITE" id="PS50880"/>
    </source>
</evidence>
<evidence type="ECO:0000256" key="7">
    <source>
        <dbReference type="HAMAP-Rule" id="MF_00017"/>
    </source>
</evidence>
<dbReference type="Pfam" id="PF02132">
    <property type="entry name" value="RecR_ZnF"/>
    <property type="match status" value="1"/>
</dbReference>
<dbReference type="SUPFAM" id="SSF111304">
    <property type="entry name" value="Recombination protein RecR"/>
    <property type="match status" value="1"/>
</dbReference>
<comment type="function">
    <text evidence="7">May play a role in DNA repair. It seems to be involved in an RecBC-independent recombinational process of DNA repair. It may act with RecF and RecO.</text>
</comment>
<accession>A0A1G1XUK5</accession>
<evidence type="ECO:0000313" key="9">
    <source>
        <dbReference type="EMBL" id="OGY43769.1"/>
    </source>
</evidence>
<feature type="domain" description="Toprim" evidence="8">
    <location>
        <begin position="81"/>
        <end position="177"/>
    </location>
</feature>
<dbReference type="AlphaFoldDB" id="A0A1G1XUK5"/>
<comment type="caution">
    <text evidence="9">The sequence shown here is derived from an EMBL/GenBank/DDBJ whole genome shotgun (WGS) entry which is preliminary data.</text>
</comment>
<dbReference type="PROSITE" id="PS50880">
    <property type="entry name" value="TOPRIM"/>
    <property type="match status" value="1"/>
</dbReference>
<dbReference type="Gene3D" id="3.40.1360.10">
    <property type="match status" value="1"/>
</dbReference>
<dbReference type="GO" id="GO:0008270">
    <property type="term" value="F:zinc ion binding"/>
    <property type="evidence" value="ECO:0007669"/>
    <property type="project" value="UniProtKB-KW"/>
</dbReference>
<organism evidence="9 10">
    <name type="scientific">Candidatus Buchananbacteria bacterium RIFCSPHIGHO2_01_FULL_39_14</name>
    <dbReference type="NCBI Taxonomy" id="1797532"/>
    <lineage>
        <taxon>Bacteria</taxon>
        <taxon>Candidatus Buchananiibacteriota</taxon>
    </lineage>
</organism>
<dbReference type="GO" id="GO:0006310">
    <property type="term" value="P:DNA recombination"/>
    <property type="evidence" value="ECO:0007669"/>
    <property type="project" value="UniProtKB-UniRule"/>
</dbReference>
<dbReference type="NCBIfam" id="TIGR00615">
    <property type="entry name" value="recR"/>
    <property type="match status" value="1"/>
</dbReference>
<dbReference type="Pfam" id="PF21176">
    <property type="entry name" value="RecR_HhH"/>
    <property type="match status" value="1"/>
</dbReference>
<evidence type="ECO:0000256" key="1">
    <source>
        <dbReference type="ARBA" id="ARBA00022723"/>
    </source>
</evidence>
<evidence type="ECO:0000256" key="6">
    <source>
        <dbReference type="ARBA" id="ARBA00023204"/>
    </source>
</evidence>
<dbReference type="EMBL" id="MHIB01000030">
    <property type="protein sequence ID" value="OGY43769.1"/>
    <property type="molecule type" value="Genomic_DNA"/>
</dbReference>
<evidence type="ECO:0000256" key="3">
    <source>
        <dbReference type="ARBA" id="ARBA00022771"/>
    </source>
</evidence>
<evidence type="ECO:0000256" key="4">
    <source>
        <dbReference type="ARBA" id="ARBA00022833"/>
    </source>
</evidence>
<keyword evidence="4 7" id="KW-0862">Zinc</keyword>
<evidence type="ECO:0000313" key="10">
    <source>
        <dbReference type="Proteomes" id="UP000178930"/>
    </source>
</evidence>
<keyword evidence="1 7" id="KW-0479">Metal-binding</keyword>
<dbReference type="InterPro" id="IPR000093">
    <property type="entry name" value="DNA_Rcmb_RecR"/>
</dbReference>
<dbReference type="PANTHER" id="PTHR30446:SF0">
    <property type="entry name" value="RECOMBINATION PROTEIN RECR"/>
    <property type="match status" value="1"/>
</dbReference>
<dbReference type="Gene3D" id="6.10.250.240">
    <property type="match status" value="1"/>
</dbReference>
<proteinExistence type="inferred from homology"/>
<name>A0A1G1XUK5_9BACT</name>
<dbReference type="Gene3D" id="1.10.8.420">
    <property type="entry name" value="RecR Domain 1"/>
    <property type="match status" value="1"/>
</dbReference>
<comment type="similarity">
    <text evidence="7">Belongs to the RecR family.</text>
</comment>
<dbReference type="InterPro" id="IPR034137">
    <property type="entry name" value="TOPRIM_RecR"/>
</dbReference>
<dbReference type="HAMAP" id="MF_00017">
    <property type="entry name" value="RecR"/>
    <property type="match status" value="1"/>
</dbReference>
<dbReference type="Proteomes" id="UP000178930">
    <property type="component" value="Unassembled WGS sequence"/>
</dbReference>